<dbReference type="InterPro" id="IPR055768">
    <property type="entry name" value="DUF7344"/>
</dbReference>
<dbReference type="InterPro" id="IPR036388">
    <property type="entry name" value="WH-like_DNA-bd_sf"/>
</dbReference>
<dbReference type="Proteomes" id="UP000199062">
    <property type="component" value="Unassembled WGS sequence"/>
</dbReference>
<evidence type="ECO:0000256" key="1">
    <source>
        <dbReference type="SAM" id="MobiDB-lite"/>
    </source>
</evidence>
<evidence type="ECO:0000259" key="2">
    <source>
        <dbReference type="Pfam" id="PF24035"/>
    </source>
</evidence>
<accession>A0A1I6MB81</accession>
<feature type="region of interest" description="Disordered" evidence="1">
    <location>
        <begin position="46"/>
        <end position="70"/>
    </location>
</feature>
<reference evidence="3 4" key="1">
    <citation type="submission" date="2016-10" db="EMBL/GenBank/DDBJ databases">
        <authorList>
            <person name="de Groot N.N."/>
        </authorList>
    </citation>
    <scope>NUCLEOTIDE SEQUENCE [LARGE SCALE GENOMIC DNA]</scope>
    <source>
        <strain evidence="3 4">CGMCC 1.10457</strain>
    </source>
</reference>
<dbReference type="Gene3D" id="1.10.10.10">
    <property type="entry name" value="Winged helix-like DNA-binding domain superfamily/Winged helix DNA-binding domain"/>
    <property type="match status" value="1"/>
</dbReference>
<feature type="compositionally biased region" description="Basic and acidic residues" evidence="1">
    <location>
        <begin position="46"/>
        <end position="61"/>
    </location>
</feature>
<protein>
    <recommendedName>
        <fullName evidence="2">DUF7344 domain-containing protein</fullName>
    </recommendedName>
</protein>
<dbReference type="AlphaFoldDB" id="A0A1I6MB81"/>
<dbReference type="RefSeq" id="WP_089819330.1">
    <property type="nucleotide sequence ID" value="NZ_FOZK01000006.1"/>
</dbReference>
<proteinExistence type="predicted"/>
<dbReference type="EMBL" id="FOZK01000006">
    <property type="protein sequence ID" value="SFS12867.1"/>
    <property type="molecule type" value="Genomic_DNA"/>
</dbReference>
<evidence type="ECO:0000313" key="3">
    <source>
        <dbReference type="EMBL" id="SFS12867.1"/>
    </source>
</evidence>
<evidence type="ECO:0000313" key="4">
    <source>
        <dbReference type="Proteomes" id="UP000199062"/>
    </source>
</evidence>
<name>A0A1I6MB81_9EURY</name>
<dbReference type="Pfam" id="PF24035">
    <property type="entry name" value="DUF7344"/>
    <property type="match status" value="1"/>
</dbReference>
<dbReference type="OrthoDB" id="247722at2157"/>
<dbReference type="STRING" id="767519.SAMN05216559_4147"/>
<organism evidence="3 4">
    <name type="scientific">Halomicrobium zhouii</name>
    <dbReference type="NCBI Taxonomy" id="767519"/>
    <lineage>
        <taxon>Archaea</taxon>
        <taxon>Methanobacteriati</taxon>
        <taxon>Methanobacteriota</taxon>
        <taxon>Stenosarchaea group</taxon>
        <taxon>Halobacteria</taxon>
        <taxon>Halobacteriales</taxon>
        <taxon>Haloarculaceae</taxon>
        <taxon>Halomicrobium</taxon>
    </lineage>
</organism>
<gene>
    <name evidence="3" type="ORF">SAMN05216559_4147</name>
</gene>
<keyword evidence="4" id="KW-1185">Reference proteome</keyword>
<sequence length="134" mass="14827">MRKPSDGEATSPAIERHRAVFAHPRRLSAVRCLARTDDELHLADLARDVARREAETDRGPADEDEDEDEDADAIDRIYVDLYHVHLPKLAEVGVVSFDPESRVVSAAVDARSVQDWVATDDPRAVLDAVAETAE</sequence>
<feature type="domain" description="DUF7344" evidence="2">
    <location>
        <begin position="20"/>
        <end position="105"/>
    </location>
</feature>